<feature type="binding site" evidence="8">
    <location>
        <position position="262"/>
    </location>
    <ligand>
        <name>substrate</name>
    </ligand>
</feature>
<feature type="binding site" evidence="8">
    <location>
        <position position="137"/>
    </location>
    <ligand>
        <name>Zn(2+)</name>
        <dbReference type="ChEBI" id="CHEBI:29105"/>
    </ligand>
</feature>
<dbReference type="EMBL" id="RBRL01000448">
    <property type="protein sequence ID" value="RMQ81897.1"/>
    <property type="molecule type" value="Genomic_DNA"/>
</dbReference>
<keyword evidence="6 8" id="KW-0464">Manganese</keyword>
<dbReference type="GO" id="GO:0019677">
    <property type="term" value="P:NAD+ catabolic process"/>
    <property type="evidence" value="ECO:0007669"/>
    <property type="project" value="TreeGrafter"/>
</dbReference>
<evidence type="ECO:0000256" key="4">
    <source>
        <dbReference type="ARBA" id="ARBA00022842"/>
    </source>
</evidence>
<dbReference type="GO" id="GO:0000210">
    <property type="term" value="F:NAD+ diphosphatase activity"/>
    <property type="evidence" value="ECO:0007669"/>
    <property type="project" value="UniProtKB-UniRule"/>
</dbReference>
<protein>
    <recommendedName>
        <fullName evidence="8">NAD-capped RNA hydrolase NudC</fullName>
        <shortName evidence="8">DeNADding enzyme NudC</shortName>
        <ecNumber evidence="8">3.6.1.-</ecNumber>
    </recommendedName>
    <alternativeName>
        <fullName evidence="8">NADH pyrophosphatase</fullName>
        <ecNumber evidence="8">3.6.1.22</ecNumber>
    </alternativeName>
</protein>
<comment type="similarity">
    <text evidence="1 8">Belongs to the Nudix hydrolase family. NudC subfamily.</text>
</comment>
<dbReference type="InterPro" id="IPR015797">
    <property type="entry name" value="NUDIX_hydrolase-like_dom_sf"/>
</dbReference>
<evidence type="ECO:0000313" key="10">
    <source>
        <dbReference type="EMBL" id="RMQ81897.1"/>
    </source>
</evidence>
<dbReference type="Gene3D" id="3.90.79.10">
    <property type="entry name" value="Nucleoside Triphosphate Pyrophosphohydrolase"/>
    <property type="match status" value="1"/>
</dbReference>
<feature type="binding site" evidence="8">
    <location>
        <position position="122"/>
    </location>
    <ligand>
        <name>Zn(2+)</name>
        <dbReference type="ChEBI" id="CHEBI:29105"/>
    </ligand>
</feature>
<dbReference type="PANTHER" id="PTHR42904">
    <property type="entry name" value="NUDIX HYDROLASE, NUDC SUBFAMILY"/>
    <property type="match status" value="1"/>
</dbReference>
<evidence type="ECO:0000256" key="1">
    <source>
        <dbReference type="ARBA" id="ARBA00009595"/>
    </source>
</evidence>
<keyword evidence="3 8" id="KW-0378">Hydrolase</keyword>
<dbReference type="SUPFAM" id="SSF55811">
    <property type="entry name" value="Nudix"/>
    <property type="match status" value="2"/>
</dbReference>
<keyword evidence="2 8" id="KW-0479">Metal-binding</keyword>
<dbReference type="NCBIfam" id="NF001299">
    <property type="entry name" value="PRK00241.1"/>
    <property type="match status" value="1"/>
</dbReference>
<comment type="caution">
    <text evidence="10">The sequence shown here is derived from an EMBL/GenBank/DDBJ whole genome shotgun (WGS) entry which is preliminary data.</text>
</comment>
<dbReference type="Gene3D" id="3.90.79.20">
    <property type="match status" value="1"/>
</dbReference>
<keyword evidence="8" id="KW-0862">Zinc</keyword>
<comment type="catalytic activity">
    <reaction evidence="8">
        <text>NAD(+) + H2O = beta-nicotinamide D-ribonucleotide + AMP + 2 H(+)</text>
        <dbReference type="Rhea" id="RHEA:11800"/>
        <dbReference type="ChEBI" id="CHEBI:14649"/>
        <dbReference type="ChEBI" id="CHEBI:15377"/>
        <dbReference type="ChEBI" id="CHEBI:15378"/>
        <dbReference type="ChEBI" id="CHEBI:57540"/>
        <dbReference type="ChEBI" id="CHEBI:456215"/>
        <dbReference type="EC" id="3.6.1.22"/>
    </reaction>
</comment>
<dbReference type="EC" id="3.6.1.-" evidence="8"/>
<comment type="caution">
    <text evidence="8">Lacks conserved residue(s) required for the propagation of feature annotation.</text>
</comment>
<feature type="binding site" evidence="8">
    <location>
        <position position="89"/>
    </location>
    <ligand>
        <name>substrate</name>
    </ligand>
</feature>
<dbReference type="GO" id="GO:0030145">
    <property type="term" value="F:manganese ion binding"/>
    <property type="evidence" value="ECO:0007669"/>
    <property type="project" value="UniProtKB-UniRule"/>
</dbReference>
<dbReference type="PANTHER" id="PTHR42904:SF6">
    <property type="entry name" value="NAD-CAPPED RNA HYDROLASE NUDT12"/>
    <property type="match status" value="1"/>
</dbReference>
<feature type="binding site" evidence="8">
    <location>
        <position position="140"/>
    </location>
    <ligand>
        <name>Zn(2+)</name>
        <dbReference type="ChEBI" id="CHEBI:29105"/>
    </ligand>
</feature>
<feature type="binding site" evidence="8">
    <location>
        <position position="145"/>
    </location>
    <ligand>
        <name>substrate</name>
    </ligand>
</feature>
<dbReference type="GO" id="GO:0006742">
    <property type="term" value="P:NADP+ catabolic process"/>
    <property type="evidence" value="ECO:0007669"/>
    <property type="project" value="TreeGrafter"/>
</dbReference>
<comment type="subunit">
    <text evidence="8">Homodimer.</text>
</comment>
<dbReference type="PROSITE" id="PS51462">
    <property type="entry name" value="NUDIX"/>
    <property type="match status" value="1"/>
</dbReference>
<dbReference type="EC" id="3.6.1.22" evidence="8"/>
<feature type="binding site" evidence="8">
    <location>
        <position position="199"/>
    </location>
    <ligand>
        <name>a divalent metal cation</name>
        <dbReference type="ChEBI" id="CHEBI:60240"/>
        <label>1</label>
    </ligand>
</feature>
<evidence type="ECO:0000256" key="6">
    <source>
        <dbReference type="ARBA" id="ARBA00023211"/>
    </source>
</evidence>
<dbReference type="Pfam" id="PF09296">
    <property type="entry name" value="NUDIX-like"/>
    <property type="match status" value="1"/>
</dbReference>
<evidence type="ECO:0000259" key="9">
    <source>
        <dbReference type="PROSITE" id="PS51462"/>
    </source>
</evidence>
<reference evidence="10 11" key="1">
    <citation type="submission" date="2018-08" db="EMBL/GenBank/DDBJ databases">
        <title>Recombination of ecologically and evolutionarily significant loci maintains genetic cohesion in the Pseudomonas syringae species complex.</title>
        <authorList>
            <person name="Dillon M."/>
            <person name="Thakur S."/>
            <person name="Almeida R.N.D."/>
            <person name="Weir B.S."/>
            <person name="Guttman D.S."/>
        </authorList>
    </citation>
    <scope>NUCLEOTIDE SEQUENCE [LARGE SCALE GENOMIC DNA]</scope>
    <source>
        <strain evidence="10 11">ICMP 11288</strain>
    </source>
</reference>
<dbReference type="AlphaFoldDB" id="A0A3M4PUP2"/>
<feature type="domain" description="Nudix hydrolase" evidence="9">
    <location>
        <begin position="146"/>
        <end position="269"/>
    </location>
</feature>
<dbReference type="InterPro" id="IPR015375">
    <property type="entry name" value="NADH_PPase-like_N"/>
</dbReference>
<evidence type="ECO:0000256" key="2">
    <source>
        <dbReference type="ARBA" id="ARBA00022723"/>
    </source>
</evidence>
<dbReference type="GO" id="GO:0005829">
    <property type="term" value="C:cytosol"/>
    <property type="evidence" value="ECO:0007669"/>
    <property type="project" value="TreeGrafter"/>
</dbReference>
<dbReference type="CDD" id="cd03429">
    <property type="entry name" value="NUDIX_NADH_pyrophosphatase_Nudt13"/>
    <property type="match status" value="1"/>
</dbReference>
<feature type="short sequence motif" description="Nudix box" evidence="8">
    <location>
        <begin position="180"/>
        <end position="201"/>
    </location>
</feature>
<proteinExistence type="inferred from homology"/>
<gene>
    <name evidence="8" type="primary">nudC</name>
    <name evidence="10" type="ORF">ALP97_04788</name>
</gene>
<dbReference type="GO" id="GO:0035529">
    <property type="term" value="F:NADH pyrophosphatase activity"/>
    <property type="evidence" value="ECO:0007669"/>
    <property type="project" value="TreeGrafter"/>
</dbReference>
<feature type="binding site" evidence="8">
    <location>
        <position position="240"/>
    </location>
    <ligand>
        <name>a divalent metal cation</name>
        <dbReference type="ChEBI" id="CHEBI:60240"/>
        <label>1</label>
    </ligand>
</feature>
<evidence type="ECO:0000256" key="8">
    <source>
        <dbReference type="HAMAP-Rule" id="MF_00297"/>
    </source>
</evidence>
<dbReference type="InterPro" id="IPR049734">
    <property type="entry name" value="NudC-like_C"/>
</dbReference>
<evidence type="ECO:0000313" key="11">
    <source>
        <dbReference type="Proteomes" id="UP000277179"/>
    </source>
</evidence>
<accession>A0A3M4PUP2</accession>
<sequence length="283" mass="31575">MRGLTDMTPGWITTTLLDNDAPGGWAVARSREGFLHDTNGPLFPREWLKRQDLSVFAEHGIGHLDGEPVYLLELNAAAEVPGCSWQGLRGFMLQGDHTLYKVLGYAAQIGTWAREHRFCGSCGQAMVQVPRERAMYCQACDLRSYPRISPSMIVLVTRGDEILLARSPRFVTGVYSTLAGFAEPGESAEDCLIREVREEVQVEVKNIQYMGSQCWPFPHSMMLGFHAEYAGGDIVPQADEIEDAQWFNIHDLPPLPASRSIARYLIDLYLARRLGHAEPVLPG</sequence>
<dbReference type="Pfam" id="PF09297">
    <property type="entry name" value="Zn_ribbon_NUD"/>
    <property type="match status" value="1"/>
</dbReference>
<feature type="binding site" evidence="8">
    <location>
        <position position="119"/>
    </location>
    <ligand>
        <name>Zn(2+)</name>
        <dbReference type="ChEBI" id="CHEBI:29105"/>
    </ligand>
</feature>
<feature type="binding site" evidence="8">
    <location>
        <begin position="213"/>
        <end position="220"/>
    </location>
    <ligand>
        <name>substrate</name>
    </ligand>
</feature>
<dbReference type="GO" id="GO:0000287">
    <property type="term" value="F:magnesium ion binding"/>
    <property type="evidence" value="ECO:0007669"/>
    <property type="project" value="UniProtKB-UniRule"/>
</dbReference>
<keyword evidence="5 8" id="KW-0520">NAD</keyword>
<feature type="binding site" evidence="8">
    <location>
        <position position="132"/>
    </location>
    <ligand>
        <name>substrate</name>
    </ligand>
</feature>
<comment type="function">
    <text evidence="8">mRNA decapping enzyme that specifically removes the nicotinamide adenine dinucleotide (NAD) cap from a subset of mRNAs by hydrolyzing the diphosphate linkage to produce nicotinamide mononucleotide (NMN) and 5' monophosphate mRNA. The NAD-cap is present at the 5'-end of some mRNAs and stabilizes RNA against 5'-processing. Has preference for mRNAs with a 5'-end purine. Catalyzes the hydrolysis of a broad range of dinucleotide pyrophosphates.</text>
</comment>
<comment type="catalytic activity">
    <reaction evidence="7">
        <text>a 5'-end NAD(+)-phospho-ribonucleoside in mRNA + H2O = a 5'-end phospho-adenosine-phospho-ribonucleoside in mRNA + beta-nicotinamide D-ribonucleotide + 2 H(+)</text>
        <dbReference type="Rhea" id="RHEA:60876"/>
        <dbReference type="Rhea" id="RHEA-COMP:15698"/>
        <dbReference type="Rhea" id="RHEA-COMP:15719"/>
        <dbReference type="ChEBI" id="CHEBI:14649"/>
        <dbReference type="ChEBI" id="CHEBI:15377"/>
        <dbReference type="ChEBI" id="CHEBI:15378"/>
        <dbReference type="ChEBI" id="CHEBI:144029"/>
        <dbReference type="ChEBI" id="CHEBI:144051"/>
    </reaction>
    <physiologicalReaction direction="left-to-right" evidence="7">
        <dbReference type="Rhea" id="RHEA:60877"/>
    </physiologicalReaction>
</comment>
<feature type="binding site" evidence="8">
    <location>
        <position position="195"/>
    </location>
    <ligand>
        <name>a divalent metal cation</name>
        <dbReference type="ChEBI" id="CHEBI:60240"/>
        <label>2</label>
    </ligand>
</feature>
<dbReference type="InterPro" id="IPR015376">
    <property type="entry name" value="Znr_NADH_PPase"/>
</dbReference>
<comment type="catalytic activity">
    <reaction evidence="8">
        <text>NADH + H2O = reduced beta-nicotinamide D-ribonucleotide + AMP + 2 H(+)</text>
        <dbReference type="Rhea" id="RHEA:48868"/>
        <dbReference type="ChEBI" id="CHEBI:15377"/>
        <dbReference type="ChEBI" id="CHEBI:15378"/>
        <dbReference type="ChEBI" id="CHEBI:57945"/>
        <dbReference type="ChEBI" id="CHEBI:90832"/>
        <dbReference type="ChEBI" id="CHEBI:456215"/>
        <dbReference type="EC" id="3.6.1.22"/>
    </reaction>
</comment>
<comment type="cofactor">
    <cofactor evidence="8">
        <name>Zn(2+)</name>
        <dbReference type="ChEBI" id="CHEBI:29105"/>
    </cofactor>
    <text evidence="8">Binds 1 zinc ion per subunit.</text>
</comment>
<dbReference type="Pfam" id="PF00293">
    <property type="entry name" value="NUDIX"/>
    <property type="match status" value="1"/>
</dbReference>
<dbReference type="HAMAP" id="MF_00297">
    <property type="entry name" value="Nudix_NudC"/>
    <property type="match status" value="1"/>
</dbReference>
<dbReference type="GO" id="GO:0110153">
    <property type="term" value="F:RNA NAD-cap (NMN-forming) hydrolase activity"/>
    <property type="evidence" value="ECO:0007669"/>
    <property type="project" value="RHEA"/>
</dbReference>
<evidence type="ECO:0000256" key="3">
    <source>
        <dbReference type="ARBA" id="ARBA00022801"/>
    </source>
</evidence>
<dbReference type="GO" id="GO:0008270">
    <property type="term" value="F:zinc ion binding"/>
    <property type="evidence" value="ECO:0007669"/>
    <property type="project" value="UniProtKB-UniRule"/>
</dbReference>
<evidence type="ECO:0000256" key="5">
    <source>
        <dbReference type="ARBA" id="ARBA00023027"/>
    </source>
</evidence>
<dbReference type="InterPro" id="IPR050241">
    <property type="entry name" value="NAD-cap_RNA_hydrolase_NudC"/>
</dbReference>
<comment type="cofactor">
    <cofactor evidence="8">
        <name>Mg(2+)</name>
        <dbReference type="ChEBI" id="CHEBI:18420"/>
    </cofactor>
    <cofactor evidence="8">
        <name>Mn(2+)</name>
        <dbReference type="ChEBI" id="CHEBI:29035"/>
    </cofactor>
    <text evidence="8">Divalent metal cations. Mg(2+) or Mn(2+).</text>
</comment>
<organism evidence="10 11">
    <name type="scientific">Pseudomonas salomonii</name>
    <dbReference type="NCBI Taxonomy" id="191391"/>
    <lineage>
        <taxon>Bacteria</taxon>
        <taxon>Pseudomonadati</taxon>
        <taxon>Pseudomonadota</taxon>
        <taxon>Gammaproteobacteria</taxon>
        <taxon>Pseudomonadales</taxon>
        <taxon>Pseudomonadaceae</taxon>
        <taxon>Pseudomonas</taxon>
    </lineage>
</organism>
<feature type="binding site" evidence="8">
    <location>
        <position position="179"/>
    </location>
    <ligand>
        <name>a divalent metal cation</name>
        <dbReference type="ChEBI" id="CHEBI:60240"/>
        <label>1</label>
    </ligand>
</feature>
<feature type="binding site" evidence="8">
    <location>
        <position position="195"/>
    </location>
    <ligand>
        <name>a divalent metal cation</name>
        <dbReference type="ChEBI" id="CHEBI:60240"/>
        <label>3</label>
    </ligand>
</feature>
<evidence type="ECO:0000256" key="7">
    <source>
        <dbReference type="ARBA" id="ARBA00023679"/>
    </source>
</evidence>
<keyword evidence="4 8" id="KW-0460">Magnesium</keyword>
<dbReference type="Proteomes" id="UP000277179">
    <property type="component" value="Unassembled WGS sequence"/>
</dbReference>
<dbReference type="InterPro" id="IPR000086">
    <property type="entry name" value="NUDIX_hydrolase_dom"/>
</dbReference>
<feature type="binding site" evidence="8">
    <location>
        <position position="199"/>
    </location>
    <ligand>
        <name>a divalent metal cation</name>
        <dbReference type="ChEBI" id="CHEBI:60240"/>
        <label>3</label>
    </ligand>
</feature>
<name>A0A3M4PUP2_9PSED</name>
<dbReference type="InterPro" id="IPR022925">
    <property type="entry name" value="RNA_Hydrolase_NudC"/>
</dbReference>
<feature type="binding site" evidence="8">
    <location>
        <position position="240"/>
    </location>
    <ligand>
        <name>a divalent metal cation</name>
        <dbReference type="ChEBI" id="CHEBI:60240"/>
        <label>3</label>
    </ligand>
</feature>